<keyword evidence="2" id="KW-1185">Reference proteome</keyword>
<dbReference type="EMBL" id="JAHRIO010024968">
    <property type="protein sequence ID" value="MEQ2166681.1"/>
    <property type="molecule type" value="Genomic_DNA"/>
</dbReference>
<accession>A0ABV0N5Q5</accession>
<sequence length="57" mass="6371">VQTALSRFPPIPPFGAARSTLMPGWPEHPTRLWWSRVSCGSSEAMSSTLLTITWSKR</sequence>
<evidence type="ECO:0000313" key="2">
    <source>
        <dbReference type="Proteomes" id="UP001476798"/>
    </source>
</evidence>
<name>A0ABV0N5Q5_9TELE</name>
<evidence type="ECO:0000313" key="1">
    <source>
        <dbReference type="EMBL" id="MEQ2166681.1"/>
    </source>
</evidence>
<organism evidence="1 2">
    <name type="scientific">Goodea atripinnis</name>
    <dbReference type="NCBI Taxonomy" id="208336"/>
    <lineage>
        <taxon>Eukaryota</taxon>
        <taxon>Metazoa</taxon>
        <taxon>Chordata</taxon>
        <taxon>Craniata</taxon>
        <taxon>Vertebrata</taxon>
        <taxon>Euteleostomi</taxon>
        <taxon>Actinopterygii</taxon>
        <taxon>Neopterygii</taxon>
        <taxon>Teleostei</taxon>
        <taxon>Neoteleostei</taxon>
        <taxon>Acanthomorphata</taxon>
        <taxon>Ovalentaria</taxon>
        <taxon>Atherinomorphae</taxon>
        <taxon>Cyprinodontiformes</taxon>
        <taxon>Goodeidae</taxon>
        <taxon>Goodea</taxon>
    </lineage>
</organism>
<reference evidence="1 2" key="1">
    <citation type="submission" date="2021-06" db="EMBL/GenBank/DDBJ databases">
        <authorList>
            <person name="Palmer J.M."/>
        </authorList>
    </citation>
    <scope>NUCLEOTIDE SEQUENCE [LARGE SCALE GENOMIC DNA]</scope>
    <source>
        <strain evidence="1 2">GA_2019</strain>
        <tissue evidence="1">Muscle</tissue>
    </source>
</reference>
<proteinExistence type="predicted"/>
<gene>
    <name evidence="1" type="ORF">GOODEAATRI_030772</name>
</gene>
<protein>
    <submittedName>
        <fullName evidence="1">Uncharacterized protein</fullName>
    </submittedName>
</protein>
<feature type="non-terminal residue" evidence="1">
    <location>
        <position position="1"/>
    </location>
</feature>
<dbReference type="Proteomes" id="UP001476798">
    <property type="component" value="Unassembled WGS sequence"/>
</dbReference>
<comment type="caution">
    <text evidence="1">The sequence shown here is derived from an EMBL/GenBank/DDBJ whole genome shotgun (WGS) entry which is preliminary data.</text>
</comment>
<feature type="non-terminal residue" evidence="1">
    <location>
        <position position="57"/>
    </location>
</feature>